<protein>
    <recommendedName>
        <fullName evidence="1">CdiI immunity protein domain-containing protein</fullName>
    </recommendedName>
</protein>
<dbReference type="Proteomes" id="UP000019095">
    <property type="component" value="Chromosome"/>
</dbReference>
<keyword evidence="3" id="KW-1185">Reference proteome</keyword>
<name>W0PEP9_ADVMD</name>
<dbReference type="STRING" id="1247726.MIM_c33880"/>
<sequence>MNHYPHIRNLLDAYLNMDVDTIAGTDEPDEIIQYYVLDTSKPVLEELVDELDHFEESNGQNLDDMFEKEFSPEVDIADIREFFNDLRTAIQKYLSQS</sequence>
<feature type="domain" description="CdiI immunity protein" evidence="1">
    <location>
        <begin position="3"/>
        <end position="89"/>
    </location>
</feature>
<dbReference type="KEGG" id="amim:MIM_c33880"/>
<accession>W0PEP9</accession>
<dbReference type="RefSeq" id="WP_025374133.1">
    <property type="nucleotide sequence ID" value="NZ_CP003915.1"/>
</dbReference>
<dbReference type="AlphaFoldDB" id="W0PEP9"/>
<dbReference type="eggNOG" id="ENOG5032QHV">
    <property type="taxonomic scope" value="Bacteria"/>
</dbReference>
<dbReference type="HOGENOM" id="CLU_157278_2_0_4"/>
<reference evidence="2 3" key="1">
    <citation type="journal article" date="2014" name="Microbiology">
        <title>Unravelling the complete genome sequence of Advenella mimigardefordensis strain DPN7T and novel insights in the catabolism of the xenobiotic polythioester precursor 3,3'-dithiodipropionate.</title>
        <authorList>
            <person name="Wubbeler J.H."/>
            <person name="Hiessl S."/>
            <person name="Schuldes J."/>
            <person name="Thurmer A."/>
            <person name="Daniel R."/>
            <person name="Steinbuchel A."/>
        </authorList>
    </citation>
    <scope>NUCLEOTIDE SEQUENCE [LARGE SCALE GENOMIC DNA]</scope>
    <source>
        <strain evidence="3">DSM 17166 / LMG 22922 / DPN7</strain>
    </source>
</reference>
<dbReference type="InterPro" id="IPR041129">
    <property type="entry name" value="CdiI_2"/>
</dbReference>
<evidence type="ECO:0000259" key="1">
    <source>
        <dbReference type="Pfam" id="PF18593"/>
    </source>
</evidence>
<evidence type="ECO:0000313" key="3">
    <source>
        <dbReference type="Proteomes" id="UP000019095"/>
    </source>
</evidence>
<organism evidence="2 3">
    <name type="scientific">Advenella mimigardefordensis (strain DSM 17166 / LMG 22922 / DPN7)</name>
    <dbReference type="NCBI Taxonomy" id="1247726"/>
    <lineage>
        <taxon>Bacteria</taxon>
        <taxon>Pseudomonadati</taxon>
        <taxon>Pseudomonadota</taxon>
        <taxon>Betaproteobacteria</taxon>
        <taxon>Burkholderiales</taxon>
        <taxon>Alcaligenaceae</taxon>
    </lineage>
</organism>
<proteinExistence type="predicted"/>
<dbReference type="Pfam" id="PF18593">
    <property type="entry name" value="CdiI_2"/>
    <property type="match status" value="1"/>
</dbReference>
<dbReference type="PATRIC" id="fig|1247726.3.peg.3749"/>
<dbReference type="EMBL" id="CP003915">
    <property type="protein sequence ID" value="AHG65449.1"/>
    <property type="molecule type" value="Genomic_DNA"/>
</dbReference>
<gene>
    <name evidence="2" type="ORF">MIM_c33880</name>
</gene>
<evidence type="ECO:0000313" key="2">
    <source>
        <dbReference type="EMBL" id="AHG65449.1"/>
    </source>
</evidence>